<proteinExistence type="predicted"/>
<keyword evidence="3" id="KW-1185">Reference proteome</keyword>
<sequence length="70" mass="7690">MRRSTCHSSRHPPASSYSGSRPCSHYCVITLGFITCTEKPVSVILRCVTDVRMATLAKSDLGTPLTVRIH</sequence>
<feature type="compositionally biased region" description="Basic residues" evidence="1">
    <location>
        <begin position="1"/>
        <end position="10"/>
    </location>
</feature>
<dbReference type="Proteomes" id="UP000824782">
    <property type="component" value="Unassembled WGS sequence"/>
</dbReference>
<reference evidence="2" key="1">
    <citation type="thesis" date="2020" institute="ProQuest LLC" country="789 East Eisenhower Parkway, Ann Arbor, MI, USA">
        <title>Comparative Genomics and Chromosome Evolution.</title>
        <authorList>
            <person name="Mudd A.B."/>
        </authorList>
    </citation>
    <scope>NUCLEOTIDE SEQUENCE</scope>
    <source>
        <strain evidence="2">237g6f4</strain>
        <tissue evidence="2">Blood</tissue>
    </source>
</reference>
<protein>
    <submittedName>
        <fullName evidence="2">Uncharacterized protein</fullName>
    </submittedName>
</protein>
<evidence type="ECO:0000256" key="1">
    <source>
        <dbReference type="SAM" id="MobiDB-lite"/>
    </source>
</evidence>
<organism evidence="2 3">
    <name type="scientific">Engystomops pustulosus</name>
    <name type="common">Tungara frog</name>
    <name type="synonym">Physalaemus pustulosus</name>
    <dbReference type="NCBI Taxonomy" id="76066"/>
    <lineage>
        <taxon>Eukaryota</taxon>
        <taxon>Metazoa</taxon>
        <taxon>Chordata</taxon>
        <taxon>Craniata</taxon>
        <taxon>Vertebrata</taxon>
        <taxon>Euteleostomi</taxon>
        <taxon>Amphibia</taxon>
        <taxon>Batrachia</taxon>
        <taxon>Anura</taxon>
        <taxon>Neobatrachia</taxon>
        <taxon>Hyloidea</taxon>
        <taxon>Leptodactylidae</taxon>
        <taxon>Leiuperinae</taxon>
        <taxon>Engystomops</taxon>
    </lineage>
</organism>
<feature type="region of interest" description="Disordered" evidence="1">
    <location>
        <begin position="1"/>
        <end position="23"/>
    </location>
</feature>
<evidence type="ECO:0000313" key="3">
    <source>
        <dbReference type="Proteomes" id="UP000824782"/>
    </source>
</evidence>
<name>A0AAV7BD36_ENGPU</name>
<dbReference type="AlphaFoldDB" id="A0AAV7BD36"/>
<comment type="caution">
    <text evidence="2">The sequence shown here is derived from an EMBL/GenBank/DDBJ whole genome shotgun (WGS) entry which is preliminary data.</text>
</comment>
<accession>A0AAV7BD36</accession>
<gene>
    <name evidence="2" type="ORF">GDO81_011286</name>
</gene>
<dbReference type="EMBL" id="WNYA01000005">
    <property type="protein sequence ID" value="KAG8570478.1"/>
    <property type="molecule type" value="Genomic_DNA"/>
</dbReference>
<evidence type="ECO:0000313" key="2">
    <source>
        <dbReference type="EMBL" id="KAG8570478.1"/>
    </source>
</evidence>